<dbReference type="EMBL" id="BBZA01000041">
    <property type="protein sequence ID" value="GAP62295.1"/>
    <property type="molecule type" value="Genomic_DNA"/>
</dbReference>
<protein>
    <submittedName>
        <fullName evidence="2">Uncharacterized protein</fullName>
    </submittedName>
</protein>
<reference evidence="2 3" key="1">
    <citation type="journal article" date="2015" name="Genome Announc.">
        <title>Draft Genome Sequence of a Heterotrophic Facultative Anaerobic Thermophilic Bacterium, Ardenticatena maritima Strain 110ST.</title>
        <authorList>
            <person name="Kawaichi S."/>
            <person name="Yoshida T."/>
            <person name="Sako Y."/>
            <person name="Nakamura R."/>
        </authorList>
    </citation>
    <scope>NUCLEOTIDE SEQUENCE [LARGE SCALE GENOMIC DNA]</scope>
    <source>
        <strain evidence="2 3">110S</strain>
    </source>
</reference>
<feature type="region of interest" description="Disordered" evidence="1">
    <location>
        <begin position="19"/>
        <end position="41"/>
    </location>
</feature>
<evidence type="ECO:0000256" key="1">
    <source>
        <dbReference type="SAM" id="MobiDB-lite"/>
    </source>
</evidence>
<evidence type="ECO:0000313" key="3">
    <source>
        <dbReference type="Proteomes" id="UP000037784"/>
    </source>
</evidence>
<dbReference type="AlphaFoldDB" id="A0A0M8K5S0"/>
<keyword evidence="3" id="KW-1185">Reference proteome</keyword>
<organism evidence="2 3">
    <name type="scientific">Ardenticatena maritima</name>
    <dbReference type="NCBI Taxonomy" id="872965"/>
    <lineage>
        <taxon>Bacteria</taxon>
        <taxon>Bacillati</taxon>
        <taxon>Chloroflexota</taxon>
        <taxon>Ardenticatenia</taxon>
        <taxon>Ardenticatenales</taxon>
        <taxon>Ardenticatenaceae</taxon>
        <taxon>Ardenticatena</taxon>
    </lineage>
</organism>
<dbReference type="InParanoid" id="A0A0M8K5S0"/>
<comment type="caution">
    <text evidence="2">The sequence shown here is derived from an EMBL/GenBank/DDBJ whole genome shotgun (WGS) entry which is preliminary data.</text>
</comment>
<proteinExistence type="predicted"/>
<gene>
    <name evidence="2" type="ORF">ARMA_0718</name>
</gene>
<reference evidence="3" key="2">
    <citation type="submission" date="2015-08" db="EMBL/GenBank/DDBJ databases">
        <title>Draft Genome Sequence of a Heterotrophic Facultative Anaerobic Bacterium Ardenticatena maritima Strain 110S.</title>
        <authorList>
            <person name="Kawaichi S."/>
            <person name="Yoshida T."/>
            <person name="Sako Y."/>
            <person name="Nakamura R."/>
        </authorList>
    </citation>
    <scope>NUCLEOTIDE SEQUENCE [LARGE SCALE GENOMIC DNA]</scope>
    <source>
        <strain evidence="3">110S</strain>
    </source>
</reference>
<sequence length="41" mass="4557">MRRGCVLSKYEQMRWLTAGASPAPRSAAERRQVEAQVGLPV</sequence>
<evidence type="ECO:0000313" key="2">
    <source>
        <dbReference type="EMBL" id="GAP62295.1"/>
    </source>
</evidence>
<name>A0A0M8K5S0_9CHLR</name>
<dbReference type="Proteomes" id="UP000037784">
    <property type="component" value="Unassembled WGS sequence"/>
</dbReference>
<accession>A0A0M8K5S0</accession>